<dbReference type="Proteomes" id="UP001642260">
    <property type="component" value="Unassembled WGS sequence"/>
</dbReference>
<dbReference type="EMBL" id="CAKOAT010752931">
    <property type="protein sequence ID" value="CAH8387572.1"/>
    <property type="molecule type" value="Genomic_DNA"/>
</dbReference>
<protein>
    <recommendedName>
        <fullName evidence="1">AAA ATPase AAA+ lid domain-containing protein</fullName>
    </recommendedName>
</protein>
<proteinExistence type="predicted"/>
<dbReference type="InterPro" id="IPR041569">
    <property type="entry name" value="AAA_lid_3"/>
</dbReference>
<reference evidence="2 3" key="1">
    <citation type="submission" date="2022-03" db="EMBL/GenBank/DDBJ databases">
        <authorList>
            <person name="Macdonald S."/>
            <person name="Ahmed S."/>
            <person name="Newling K."/>
        </authorList>
    </citation>
    <scope>NUCLEOTIDE SEQUENCE [LARGE SCALE GENOMIC DNA]</scope>
</reference>
<dbReference type="Gene3D" id="1.10.8.60">
    <property type="match status" value="1"/>
</dbReference>
<gene>
    <name evidence="2" type="ORF">ERUC_LOCUS40055</name>
</gene>
<dbReference type="Pfam" id="PF17862">
    <property type="entry name" value="AAA_lid_3"/>
    <property type="match status" value="1"/>
</dbReference>
<evidence type="ECO:0000259" key="1">
    <source>
        <dbReference type="Pfam" id="PF17862"/>
    </source>
</evidence>
<evidence type="ECO:0000313" key="3">
    <source>
        <dbReference type="Proteomes" id="UP001642260"/>
    </source>
</evidence>
<sequence length="74" mass="8279">MRLGEDVDLRKIAEETELFTGTELEGLCRESGTVSPRENIAATAVYNRHFLTAKKSLKPALTVEEVEAYSSFMK</sequence>
<feature type="domain" description="AAA ATPase AAA+ lid" evidence="1">
    <location>
        <begin position="6"/>
        <end position="41"/>
    </location>
</feature>
<name>A0ABC8LUT2_ERUVS</name>
<accession>A0ABC8LUT2</accession>
<organism evidence="2 3">
    <name type="scientific">Eruca vesicaria subsp. sativa</name>
    <name type="common">Garden rocket</name>
    <name type="synonym">Eruca sativa</name>
    <dbReference type="NCBI Taxonomy" id="29727"/>
    <lineage>
        <taxon>Eukaryota</taxon>
        <taxon>Viridiplantae</taxon>
        <taxon>Streptophyta</taxon>
        <taxon>Embryophyta</taxon>
        <taxon>Tracheophyta</taxon>
        <taxon>Spermatophyta</taxon>
        <taxon>Magnoliopsida</taxon>
        <taxon>eudicotyledons</taxon>
        <taxon>Gunneridae</taxon>
        <taxon>Pentapetalae</taxon>
        <taxon>rosids</taxon>
        <taxon>malvids</taxon>
        <taxon>Brassicales</taxon>
        <taxon>Brassicaceae</taxon>
        <taxon>Brassiceae</taxon>
        <taxon>Eruca</taxon>
    </lineage>
</organism>
<comment type="caution">
    <text evidence="2">The sequence shown here is derived from an EMBL/GenBank/DDBJ whole genome shotgun (WGS) entry which is preliminary data.</text>
</comment>
<dbReference type="AlphaFoldDB" id="A0ABC8LUT2"/>
<keyword evidence="3" id="KW-1185">Reference proteome</keyword>
<evidence type="ECO:0000313" key="2">
    <source>
        <dbReference type="EMBL" id="CAH8387572.1"/>
    </source>
</evidence>